<keyword evidence="2" id="KW-1185">Reference proteome</keyword>
<gene>
    <name evidence="1" type="ORF">HAX54_028690</name>
</gene>
<proteinExistence type="predicted"/>
<comment type="caution">
    <text evidence="1">The sequence shown here is derived from an EMBL/GenBank/DDBJ whole genome shotgun (WGS) entry which is preliminary data.</text>
</comment>
<sequence>MSVSLGSIKAQPCSARSAVSLGSIKASLRVVVATSTILPKSCFISICQFKENVSYGFQRKVWPSFCCFPQSKCGSPDQYFTILKGNFWTCVLGFQGRLPIRD</sequence>
<dbReference type="Proteomes" id="UP000823775">
    <property type="component" value="Unassembled WGS sequence"/>
</dbReference>
<organism evidence="1 2">
    <name type="scientific">Datura stramonium</name>
    <name type="common">Jimsonweed</name>
    <name type="synonym">Common thornapple</name>
    <dbReference type="NCBI Taxonomy" id="4076"/>
    <lineage>
        <taxon>Eukaryota</taxon>
        <taxon>Viridiplantae</taxon>
        <taxon>Streptophyta</taxon>
        <taxon>Embryophyta</taxon>
        <taxon>Tracheophyta</taxon>
        <taxon>Spermatophyta</taxon>
        <taxon>Magnoliopsida</taxon>
        <taxon>eudicotyledons</taxon>
        <taxon>Gunneridae</taxon>
        <taxon>Pentapetalae</taxon>
        <taxon>asterids</taxon>
        <taxon>lamiids</taxon>
        <taxon>Solanales</taxon>
        <taxon>Solanaceae</taxon>
        <taxon>Solanoideae</taxon>
        <taxon>Datureae</taxon>
        <taxon>Datura</taxon>
    </lineage>
</organism>
<evidence type="ECO:0000313" key="2">
    <source>
        <dbReference type="Proteomes" id="UP000823775"/>
    </source>
</evidence>
<protein>
    <submittedName>
        <fullName evidence="1">Uncharacterized protein</fullName>
    </submittedName>
</protein>
<evidence type="ECO:0000313" key="1">
    <source>
        <dbReference type="EMBL" id="MCD7455569.1"/>
    </source>
</evidence>
<name>A0ABS8S9P4_DATST</name>
<reference evidence="1 2" key="1">
    <citation type="journal article" date="2021" name="BMC Genomics">
        <title>Datura genome reveals duplications of psychoactive alkaloid biosynthetic genes and high mutation rate following tissue culture.</title>
        <authorList>
            <person name="Rajewski A."/>
            <person name="Carter-House D."/>
            <person name="Stajich J."/>
            <person name="Litt A."/>
        </authorList>
    </citation>
    <scope>NUCLEOTIDE SEQUENCE [LARGE SCALE GENOMIC DNA]</scope>
    <source>
        <strain evidence="1">AR-01</strain>
    </source>
</reference>
<dbReference type="EMBL" id="JACEIK010000353">
    <property type="protein sequence ID" value="MCD7455569.1"/>
    <property type="molecule type" value="Genomic_DNA"/>
</dbReference>
<accession>A0ABS8S9P4</accession>